<proteinExistence type="predicted"/>
<keyword evidence="1" id="KW-0472">Membrane</keyword>
<gene>
    <name evidence="2" type="ORF">DEU51_102419</name>
</gene>
<evidence type="ECO:0000313" key="2">
    <source>
        <dbReference type="EMBL" id="RDL24161.1"/>
    </source>
</evidence>
<sequence length="89" mass="9372">MGHTFECAKCRRIKTEAVPYYGSGLMCEGCRGLLSLAPPTVEWRGRKPPPSAPSMRVPCPALTPSVGSLLVVLVFIAGVAVGAKMVGGW</sequence>
<reference evidence="2 3" key="1">
    <citation type="submission" date="2018-07" db="EMBL/GenBank/DDBJ databases">
        <title>Genome sequencing of rice bacterial endophytes.</title>
        <authorList>
            <person name="Venturi V."/>
        </authorList>
    </citation>
    <scope>NUCLEOTIDE SEQUENCE [LARGE SCALE GENOMIC DNA]</scope>
    <source>
        <strain evidence="2 3">E2333</strain>
    </source>
</reference>
<protein>
    <submittedName>
        <fullName evidence="2">Uncharacterized protein</fullName>
    </submittedName>
</protein>
<keyword evidence="1" id="KW-0812">Transmembrane</keyword>
<dbReference type="AlphaFoldDB" id="A0A370SWN9"/>
<name>A0A370SWN9_PSEJE</name>
<keyword evidence="1" id="KW-1133">Transmembrane helix</keyword>
<accession>A0A370SWN9</accession>
<evidence type="ECO:0000256" key="1">
    <source>
        <dbReference type="SAM" id="Phobius"/>
    </source>
</evidence>
<feature type="transmembrane region" description="Helical" evidence="1">
    <location>
        <begin position="61"/>
        <end position="83"/>
    </location>
</feature>
<organism evidence="2 3">
    <name type="scientific">Pseudomonas jessenii</name>
    <dbReference type="NCBI Taxonomy" id="77298"/>
    <lineage>
        <taxon>Bacteria</taxon>
        <taxon>Pseudomonadati</taxon>
        <taxon>Pseudomonadota</taxon>
        <taxon>Gammaproteobacteria</taxon>
        <taxon>Pseudomonadales</taxon>
        <taxon>Pseudomonadaceae</taxon>
        <taxon>Pseudomonas</taxon>
    </lineage>
</organism>
<evidence type="ECO:0000313" key="3">
    <source>
        <dbReference type="Proteomes" id="UP000255365"/>
    </source>
</evidence>
<comment type="caution">
    <text evidence="2">The sequence shown here is derived from an EMBL/GenBank/DDBJ whole genome shotgun (WGS) entry which is preliminary data.</text>
</comment>
<dbReference type="Proteomes" id="UP000255365">
    <property type="component" value="Unassembled WGS sequence"/>
</dbReference>
<dbReference type="EMBL" id="QRAV01000002">
    <property type="protein sequence ID" value="RDL24161.1"/>
    <property type="molecule type" value="Genomic_DNA"/>
</dbReference>